<comment type="cofactor">
    <cofactor evidence="1">
        <name>Mg(2+)</name>
        <dbReference type="ChEBI" id="CHEBI:18420"/>
    </cofactor>
</comment>
<keyword evidence="14" id="KW-0460">Magnesium</keyword>
<comment type="catalytic activity">
    <reaction evidence="22">
        <text>7,8-dihydropteroate + L-glutamate + ATP = 7,8-dihydrofolate + ADP + phosphate + H(+)</text>
        <dbReference type="Rhea" id="RHEA:23584"/>
        <dbReference type="ChEBI" id="CHEBI:15378"/>
        <dbReference type="ChEBI" id="CHEBI:17839"/>
        <dbReference type="ChEBI" id="CHEBI:29985"/>
        <dbReference type="ChEBI" id="CHEBI:30616"/>
        <dbReference type="ChEBI" id="CHEBI:43474"/>
        <dbReference type="ChEBI" id="CHEBI:57451"/>
        <dbReference type="ChEBI" id="CHEBI:456216"/>
        <dbReference type="EC" id="6.3.2.12"/>
    </reaction>
</comment>
<feature type="domain" description="Mur ligase C-terminal" evidence="24">
    <location>
        <begin position="295"/>
        <end position="419"/>
    </location>
</feature>
<dbReference type="InterPro" id="IPR004101">
    <property type="entry name" value="Mur_ligase_C"/>
</dbReference>
<evidence type="ECO:0000256" key="7">
    <source>
        <dbReference type="ARBA" id="ARBA00013023"/>
    </source>
</evidence>
<dbReference type="AlphaFoldDB" id="A0A432X8T2"/>
<comment type="subunit">
    <text evidence="6">Monomer.</text>
</comment>
<comment type="catalytic activity">
    <reaction evidence="21">
        <text>(6R)-5,10-methylenetetrahydrofolyl-(gamma-L-Glu)(n) + L-glutamate + ATP = (6R)-5,10-methylenetetrahydrofolyl-(gamma-L-Glu)(n+1) + ADP + phosphate + H(+)</text>
        <dbReference type="Rhea" id="RHEA:51912"/>
        <dbReference type="Rhea" id="RHEA-COMP:13257"/>
        <dbReference type="Rhea" id="RHEA-COMP:13258"/>
        <dbReference type="ChEBI" id="CHEBI:15378"/>
        <dbReference type="ChEBI" id="CHEBI:29985"/>
        <dbReference type="ChEBI" id="CHEBI:30616"/>
        <dbReference type="ChEBI" id="CHEBI:43474"/>
        <dbReference type="ChEBI" id="CHEBI:136572"/>
        <dbReference type="ChEBI" id="CHEBI:456216"/>
        <dbReference type="EC" id="6.3.2.17"/>
    </reaction>
</comment>
<protein>
    <recommendedName>
        <fullName evidence="9">Dihydrofolate synthase/folylpolyglutamate synthase</fullName>
        <ecNumber evidence="7">6.3.2.12</ecNumber>
        <ecNumber evidence="8">6.3.2.17</ecNumber>
    </recommendedName>
    <alternativeName>
        <fullName evidence="18">Folylpoly-gamma-glutamate synthetase-dihydrofolate synthetase</fullName>
    </alternativeName>
    <alternativeName>
        <fullName evidence="16">Folylpolyglutamate synthetase</fullName>
    </alternativeName>
    <alternativeName>
        <fullName evidence="17">Tetrahydrofolylpolyglutamate synthase</fullName>
    </alternativeName>
</protein>
<evidence type="ECO:0000256" key="15">
    <source>
        <dbReference type="ARBA" id="ARBA00022909"/>
    </source>
</evidence>
<dbReference type="InterPro" id="IPR036565">
    <property type="entry name" value="Mur-like_cat_sf"/>
</dbReference>
<dbReference type="GO" id="GO:0005524">
    <property type="term" value="F:ATP binding"/>
    <property type="evidence" value="ECO:0007669"/>
    <property type="project" value="UniProtKB-KW"/>
</dbReference>
<dbReference type="OrthoDB" id="9809356at2"/>
<dbReference type="InterPro" id="IPR013221">
    <property type="entry name" value="Mur_ligase_cen"/>
</dbReference>
<keyword evidence="11" id="KW-0479">Metal-binding</keyword>
<dbReference type="Pfam" id="PF02875">
    <property type="entry name" value="Mur_ligase_C"/>
    <property type="match status" value="1"/>
</dbReference>
<evidence type="ECO:0000256" key="2">
    <source>
        <dbReference type="ARBA" id="ARBA00002714"/>
    </source>
</evidence>
<evidence type="ECO:0000256" key="6">
    <source>
        <dbReference type="ARBA" id="ARBA00011245"/>
    </source>
</evidence>
<dbReference type="GO" id="GO:0046654">
    <property type="term" value="P:tetrahydrofolate biosynthetic process"/>
    <property type="evidence" value="ECO:0007669"/>
    <property type="project" value="UniProtKB-UniPathway"/>
</dbReference>
<dbReference type="InterPro" id="IPR036615">
    <property type="entry name" value="Mur_ligase_C_dom_sf"/>
</dbReference>
<evidence type="ECO:0000256" key="21">
    <source>
        <dbReference type="ARBA" id="ARBA00049035"/>
    </source>
</evidence>
<evidence type="ECO:0000256" key="17">
    <source>
        <dbReference type="ARBA" id="ARBA00030592"/>
    </source>
</evidence>
<dbReference type="NCBIfam" id="TIGR01499">
    <property type="entry name" value="folC"/>
    <property type="match status" value="1"/>
</dbReference>
<comment type="function">
    <text evidence="2">Functions in two distinct reactions of the de novo folate biosynthetic pathway. Catalyzes the addition of a glutamate residue to dihydropteroate (7,8-dihydropteroate or H2Pte) to form dihydrofolate (7,8-dihydrofolate monoglutamate or H2Pte-Glu). Also catalyzes successive additions of L-glutamate to tetrahydrofolate or 10-formyltetrahydrofolate or 5,10-methylenetetrahydrofolate, leading to folylpolyglutamate derivatives.</text>
</comment>
<dbReference type="EC" id="6.3.2.17" evidence="8"/>
<evidence type="ECO:0000256" key="11">
    <source>
        <dbReference type="ARBA" id="ARBA00022723"/>
    </source>
</evidence>
<evidence type="ECO:0000256" key="3">
    <source>
        <dbReference type="ARBA" id="ARBA00004799"/>
    </source>
</evidence>
<dbReference type="EMBL" id="PIPQ01000001">
    <property type="protein sequence ID" value="RUO43813.1"/>
    <property type="molecule type" value="Genomic_DNA"/>
</dbReference>
<comment type="caution">
    <text evidence="26">The sequence shown here is derived from an EMBL/GenBank/DDBJ whole genome shotgun (WGS) entry which is preliminary data.</text>
</comment>
<dbReference type="GO" id="GO:0004326">
    <property type="term" value="F:tetrahydrofolylpolyglutamate synthase activity"/>
    <property type="evidence" value="ECO:0007669"/>
    <property type="project" value="UniProtKB-EC"/>
</dbReference>
<evidence type="ECO:0000313" key="26">
    <source>
        <dbReference type="EMBL" id="RUO43813.1"/>
    </source>
</evidence>
<dbReference type="GO" id="GO:0046872">
    <property type="term" value="F:metal ion binding"/>
    <property type="evidence" value="ECO:0007669"/>
    <property type="project" value="UniProtKB-KW"/>
</dbReference>
<evidence type="ECO:0000313" key="27">
    <source>
        <dbReference type="Proteomes" id="UP000286976"/>
    </source>
</evidence>
<organism evidence="26 27">
    <name type="scientific">Aliidiomarina taiwanensis</name>
    <dbReference type="NCBI Taxonomy" id="946228"/>
    <lineage>
        <taxon>Bacteria</taxon>
        <taxon>Pseudomonadati</taxon>
        <taxon>Pseudomonadota</taxon>
        <taxon>Gammaproteobacteria</taxon>
        <taxon>Alteromonadales</taxon>
        <taxon>Idiomarinaceae</taxon>
        <taxon>Aliidiomarina</taxon>
    </lineage>
</organism>
<keyword evidence="13 23" id="KW-0067">ATP-binding</keyword>
<comment type="pathway">
    <text evidence="4">Cofactor biosynthesis; tetrahydrofolylpolyglutamate biosynthesis.</text>
</comment>
<evidence type="ECO:0000256" key="16">
    <source>
        <dbReference type="ARBA" id="ARBA00030048"/>
    </source>
</evidence>
<dbReference type="SUPFAM" id="SSF53623">
    <property type="entry name" value="MurD-like peptide ligases, catalytic domain"/>
    <property type="match status" value="1"/>
</dbReference>
<comment type="catalytic activity">
    <reaction evidence="19">
        <text>(6S)-5,6,7,8-tetrahydrofolyl-(gamma-L-Glu)(n) + L-glutamate + ATP = (6S)-5,6,7,8-tetrahydrofolyl-(gamma-L-Glu)(n+1) + ADP + phosphate + H(+)</text>
        <dbReference type="Rhea" id="RHEA:10580"/>
        <dbReference type="Rhea" id="RHEA-COMP:14738"/>
        <dbReference type="Rhea" id="RHEA-COMP:14740"/>
        <dbReference type="ChEBI" id="CHEBI:15378"/>
        <dbReference type="ChEBI" id="CHEBI:29985"/>
        <dbReference type="ChEBI" id="CHEBI:30616"/>
        <dbReference type="ChEBI" id="CHEBI:43474"/>
        <dbReference type="ChEBI" id="CHEBI:141005"/>
        <dbReference type="ChEBI" id="CHEBI:456216"/>
        <dbReference type="EC" id="6.3.2.17"/>
    </reaction>
</comment>
<accession>A0A432X8T2</accession>
<evidence type="ECO:0000256" key="10">
    <source>
        <dbReference type="ARBA" id="ARBA00022598"/>
    </source>
</evidence>
<dbReference type="GO" id="GO:0005737">
    <property type="term" value="C:cytoplasm"/>
    <property type="evidence" value="ECO:0007669"/>
    <property type="project" value="TreeGrafter"/>
</dbReference>
<evidence type="ECO:0000256" key="23">
    <source>
        <dbReference type="PIRNR" id="PIRNR001563"/>
    </source>
</evidence>
<evidence type="ECO:0000256" key="20">
    <source>
        <dbReference type="ARBA" id="ARBA00047808"/>
    </source>
</evidence>
<evidence type="ECO:0000259" key="24">
    <source>
        <dbReference type="Pfam" id="PF02875"/>
    </source>
</evidence>
<keyword evidence="27" id="KW-1185">Reference proteome</keyword>
<comment type="pathway">
    <text evidence="3">Cofactor biosynthesis; tetrahydrofolate biosynthesis; 7,8-dihydrofolate from 2-amino-4-hydroxy-6-hydroxymethyl-7,8-dihydropteridine diphosphate and 4-aminobenzoate: step 2/2.</text>
</comment>
<evidence type="ECO:0000256" key="9">
    <source>
        <dbReference type="ARBA" id="ARBA00019357"/>
    </source>
</evidence>
<dbReference type="InterPro" id="IPR001645">
    <property type="entry name" value="Folylpolyglutamate_synth"/>
</dbReference>
<evidence type="ECO:0000256" key="5">
    <source>
        <dbReference type="ARBA" id="ARBA00008276"/>
    </source>
</evidence>
<dbReference type="SUPFAM" id="SSF53244">
    <property type="entry name" value="MurD-like peptide ligases, peptide-binding domain"/>
    <property type="match status" value="1"/>
</dbReference>
<dbReference type="GO" id="GO:0046656">
    <property type="term" value="P:folic acid biosynthetic process"/>
    <property type="evidence" value="ECO:0007669"/>
    <property type="project" value="UniProtKB-KW"/>
</dbReference>
<name>A0A432X8T2_9GAMM</name>
<evidence type="ECO:0000256" key="18">
    <source>
        <dbReference type="ARBA" id="ARBA00032510"/>
    </source>
</evidence>
<reference evidence="26 27" key="1">
    <citation type="journal article" date="2011" name="Front. Microbiol.">
        <title>Genomic signatures of strain selection and enhancement in Bacillus atrophaeus var. globigii, a historical biowarfare simulant.</title>
        <authorList>
            <person name="Gibbons H.S."/>
            <person name="Broomall S.M."/>
            <person name="McNew L.A."/>
            <person name="Daligault H."/>
            <person name="Chapman C."/>
            <person name="Bruce D."/>
            <person name="Karavis M."/>
            <person name="Krepps M."/>
            <person name="McGregor P.A."/>
            <person name="Hong C."/>
            <person name="Park K.H."/>
            <person name="Akmal A."/>
            <person name="Feldman A."/>
            <person name="Lin J.S."/>
            <person name="Chang W.E."/>
            <person name="Higgs B.W."/>
            <person name="Demirev P."/>
            <person name="Lindquist J."/>
            <person name="Liem A."/>
            <person name="Fochler E."/>
            <person name="Read T.D."/>
            <person name="Tapia R."/>
            <person name="Johnson S."/>
            <person name="Bishop-Lilly K.A."/>
            <person name="Detter C."/>
            <person name="Han C."/>
            <person name="Sozhamannan S."/>
            <person name="Rosenzweig C.N."/>
            <person name="Skowronski E.W."/>
        </authorList>
    </citation>
    <scope>NUCLEOTIDE SEQUENCE [LARGE SCALE GENOMIC DNA]</scope>
    <source>
        <strain evidence="26 27">AIT1</strain>
    </source>
</reference>
<dbReference type="PIRSF" id="PIRSF001563">
    <property type="entry name" value="Folylpolyglu_synth"/>
    <property type="match status" value="1"/>
</dbReference>
<dbReference type="NCBIfam" id="NF008101">
    <property type="entry name" value="PRK10846.1"/>
    <property type="match status" value="1"/>
</dbReference>
<dbReference type="Proteomes" id="UP000286976">
    <property type="component" value="Unassembled WGS sequence"/>
</dbReference>
<evidence type="ECO:0000256" key="14">
    <source>
        <dbReference type="ARBA" id="ARBA00022842"/>
    </source>
</evidence>
<proteinExistence type="inferred from homology"/>
<dbReference type="Gene3D" id="3.40.1190.10">
    <property type="entry name" value="Mur-like, catalytic domain"/>
    <property type="match status" value="1"/>
</dbReference>
<evidence type="ECO:0000256" key="19">
    <source>
        <dbReference type="ARBA" id="ARBA00047493"/>
    </source>
</evidence>
<keyword evidence="10 23" id="KW-0436">Ligase</keyword>
<sequence length="436" mass="47421">MSTSSYSEQPRSLDAWLSYLEQIHTKEIDMGLERITQVATTLGVLQPAKKVLTIAGTNGKGSSVAMADAILRQAGYSTACFTSPHIVDYRERVVVNGNMLSEQAHCDAFSAVEKARGETSLTYFEFGTLAALWLMKQHKLDVAILEIGLGGRLDAVNIVEPDASIVTSVDIDHVGFLGDNREDIGYEKAGIYRTGKPAICGDPKPPQRLVSHAQALGAQLFCVEQDYRHELDEHTWAFMPCSERGQEYLKPLQQLPVPQLPLANAPGVIAALQMLGLPISDEAMKRGLATAAVPGRFERWPGQPEVILDVAHNPHAAKYLHDKLMQIRRTQSTQGKVLAVCGMLKDKDIKSTLAELTPAISHWYVASLPGPRAACAEELAGVLDSMGQKAQPFMQVAAAYEAALAEAEPNDILVCFGSFVTVAALYEHKGRAFNGR</sequence>
<evidence type="ECO:0000256" key="13">
    <source>
        <dbReference type="ARBA" id="ARBA00022840"/>
    </source>
</evidence>
<evidence type="ECO:0000256" key="1">
    <source>
        <dbReference type="ARBA" id="ARBA00001946"/>
    </source>
</evidence>
<comment type="similarity">
    <text evidence="5 23">Belongs to the folylpolyglutamate synthase family.</text>
</comment>
<dbReference type="FunFam" id="3.40.1190.10:FF:000004">
    <property type="entry name" value="Dihydrofolate synthase/folylpolyglutamate synthase"/>
    <property type="match status" value="1"/>
</dbReference>
<dbReference type="RefSeq" id="WP_126756201.1">
    <property type="nucleotide sequence ID" value="NZ_PIPQ01000001.1"/>
</dbReference>
<gene>
    <name evidence="26" type="ORF">CWE15_01025</name>
</gene>
<keyword evidence="12 23" id="KW-0547">Nucleotide-binding</keyword>
<keyword evidence="15" id="KW-0289">Folate biosynthesis</keyword>
<evidence type="ECO:0000256" key="4">
    <source>
        <dbReference type="ARBA" id="ARBA00005150"/>
    </source>
</evidence>
<evidence type="ECO:0000256" key="22">
    <source>
        <dbReference type="ARBA" id="ARBA00049161"/>
    </source>
</evidence>
<dbReference type="PANTHER" id="PTHR11136">
    <property type="entry name" value="FOLYLPOLYGLUTAMATE SYNTHASE-RELATED"/>
    <property type="match status" value="1"/>
</dbReference>
<dbReference type="EC" id="6.3.2.12" evidence="7"/>
<dbReference type="Gene3D" id="3.90.190.20">
    <property type="entry name" value="Mur ligase, C-terminal domain"/>
    <property type="match status" value="1"/>
</dbReference>
<dbReference type="UniPathway" id="UPA00077">
    <property type="reaction ID" value="UER00157"/>
</dbReference>
<dbReference type="Pfam" id="PF08245">
    <property type="entry name" value="Mur_ligase_M"/>
    <property type="match status" value="1"/>
</dbReference>
<dbReference type="PANTHER" id="PTHR11136:SF0">
    <property type="entry name" value="DIHYDROFOLATE SYNTHETASE-RELATED"/>
    <property type="match status" value="1"/>
</dbReference>
<evidence type="ECO:0000256" key="8">
    <source>
        <dbReference type="ARBA" id="ARBA00013025"/>
    </source>
</evidence>
<evidence type="ECO:0000259" key="25">
    <source>
        <dbReference type="Pfam" id="PF08245"/>
    </source>
</evidence>
<evidence type="ECO:0000256" key="12">
    <source>
        <dbReference type="ARBA" id="ARBA00022741"/>
    </source>
</evidence>
<comment type="catalytic activity">
    <reaction evidence="20">
        <text>10-formyltetrahydrofolyl-(gamma-L-Glu)(n) + L-glutamate + ATP = 10-formyltetrahydrofolyl-(gamma-L-Glu)(n+1) + ADP + phosphate + H(+)</text>
        <dbReference type="Rhea" id="RHEA:51904"/>
        <dbReference type="Rhea" id="RHEA-COMP:13088"/>
        <dbReference type="Rhea" id="RHEA-COMP:14300"/>
        <dbReference type="ChEBI" id="CHEBI:15378"/>
        <dbReference type="ChEBI" id="CHEBI:29985"/>
        <dbReference type="ChEBI" id="CHEBI:30616"/>
        <dbReference type="ChEBI" id="CHEBI:43474"/>
        <dbReference type="ChEBI" id="CHEBI:134413"/>
        <dbReference type="ChEBI" id="CHEBI:456216"/>
        <dbReference type="EC" id="6.3.2.17"/>
    </reaction>
</comment>
<feature type="domain" description="Mur ligase central" evidence="25">
    <location>
        <begin position="54"/>
        <end position="193"/>
    </location>
</feature>
<dbReference type="GO" id="GO:0008841">
    <property type="term" value="F:dihydrofolate synthase activity"/>
    <property type="evidence" value="ECO:0007669"/>
    <property type="project" value="UniProtKB-EC"/>
</dbReference>